<name>A0A3R6Z1G0_9STRA</name>
<evidence type="ECO:0000313" key="3">
    <source>
        <dbReference type="EMBL" id="RHY27487.1"/>
    </source>
</evidence>
<sequence length="214" mass="23099">MLIASWAAVERIARSMSRPAKRPLVVLVVATAAAVNVAHAQPKADMSCMDKLAPVLNGLRTNTKAKACVKAVVPETPPSQLSFIDLPSNRTEVIRRMANLDECKVWYAELHDVIRATKPSCVYWYNTGGSFNTSTYNFTLTEYMDLIEWSVTTEYKDPTTKPILNKPVNTTPLPGPTTTVDGPRTSSPVASQACGVLLMSAVVIVVAAATSAVC</sequence>
<reference evidence="3 4" key="1">
    <citation type="submission" date="2018-08" db="EMBL/GenBank/DDBJ databases">
        <title>Aphanomyces genome sequencing and annotation.</title>
        <authorList>
            <person name="Minardi D."/>
            <person name="Oidtmann B."/>
            <person name="Van Der Giezen M."/>
            <person name="Studholme D.J."/>
        </authorList>
    </citation>
    <scope>NUCLEOTIDE SEQUENCE [LARGE SCALE GENOMIC DNA]</scope>
    <source>
        <strain evidence="3 4">NJM0002</strain>
    </source>
</reference>
<protein>
    <submittedName>
        <fullName evidence="3">Uncharacterized protein</fullName>
    </submittedName>
</protein>
<feature type="compositionally biased region" description="Polar residues" evidence="1">
    <location>
        <begin position="167"/>
        <end position="185"/>
    </location>
</feature>
<proteinExistence type="predicted"/>
<organism evidence="3 4">
    <name type="scientific">Aphanomyces invadans</name>
    <dbReference type="NCBI Taxonomy" id="157072"/>
    <lineage>
        <taxon>Eukaryota</taxon>
        <taxon>Sar</taxon>
        <taxon>Stramenopiles</taxon>
        <taxon>Oomycota</taxon>
        <taxon>Saprolegniomycetes</taxon>
        <taxon>Saprolegniales</taxon>
        <taxon>Verrucalvaceae</taxon>
        <taxon>Aphanomyces</taxon>
    </lineage>
</organism>
<evidence type="ECO:0000256" key="1">
    <source>
        <dbReference type="SAM" id="MobiDB-lite"/>
    </source>
</evidence>
<feature type="region of interest" description="Disordered" evidence="1">
    <location>
        <begin position="162"/>
        <end position="185"/>
    </location>
</feature>
<evidence type="ECO:0000256" key="2">
    <source>
        <dbReference type="SAM" id="SignalP"/>
    </source>
</evidence>
<dbReference type="Proteomes" id="UP000285060">
    <property type="component" value="Unassembled WGS sequence"/>
</dbReference>
<accession>A0A3R6Z1G0</accession>
<feature type="chain" id="PRO_5018738472" evidence="2">
    <location>
        <begin position="41"/>
        <end position="214"/>
    </location>
</feature>
<keyword evidence="2" id="KW-0732">Signal</keyword>
<feature type="signal peptide" evidence="2">
    <location>
        <begin position="1"/>
        <end position="40"/>
    </location>
</feature>
<keyword evidence="4" id="KW-1185">Reference proteome</keyword>
<dbReference type="VEuPathDB" id="FungiDB:H310_04746"/>
<comment type="caution">
    <text evidence="3">The sequence shown here is derived from an EMBL/GenBank/DDBJ whole genome shotgun (WGS) entry which is preliminary data.</text>
</comment>
<gene>
    <name evidence="3" type="ORF">DYB32_006738</name>
</gene>
<dbReference type="EMBL" id="QUSY01000764">
    <property type="protein sequence ID" value="RHY27487.1"/>
    <property type="molecule type" value="Genomic_DNA"/>
</dbReference>
<evidence type="ECO:0000313" key="4">
    <source>
        <dbReference type="Proteomes" id="UP000285060"/>
    </source>
</evidence>
<dbReference type="AlphaFoldDB" id="A0A3R6Z1G0"/>